<dbReference type="InterPro" id="IPR036259">
    <property type="entry name" value="MFS_trans_sf"/>
</dbReference>
<dbReference type="RefSeq" id="WP_205558341.1">
    <property type="nucleotide sequence ID" value="NZ_JACGEP010000043.1"/>
</dbReference>
<comment type="caution">
    <text evidence="9">The sequence shown here is derived from an EMBL/GenBank/DDBJ whole genome shotgun (WGS) entry which is preliminary data.</text>
</comment>
<dbReference type="InterPro" id="IPR020846">
    <property type="entry name" value="MFS_dom"/>
</dbReference>
<dbReference type="GO" id="GO:0005886">
    <property type="term" value="C:plasma membrane"/>
    <property type="evidence" value="ECO:0007669"/>
    <property type="project" value="UniProtKB-SubCell"/>
</dbReference>
<keyword evidence="4 7" id="KW-0812">Transmembrane</keyword>
<dbReference type="SUPFAM" id="SSF103473">
    <property type="entry name" value="MFS general substrate transporter"/>
    <property type="match status" value="1"/>
</dbReference>
<evidence type="ECO:0000256" key="1">
    <source>
        <dbReference type="ARBA" id="ARBA00004651"/>
    </source>
</evidence>
<gene>
    <name evidence="9" type="ORF">H4F45_16725</name>
</gene>
<feature type="transmembrane region" description="Helical" evidence="7">
    <location>
        <begin position="278"/>
        <end position="296"/>
    </location>
</feature>
<dbReference type="GO" id="GO:0022857">
    <property type="term" value="F:transmembrane transporter activity"/>
    <property type="evidence" value="ECO:0007669"/>
    <property type="project" value="InterPro"/>
</dbReference>
<evidence type="ECO:0000256" key="4">
    <source>
        <dbReference type="ARBA" id="ARBA00022692"/>
    </source>
</evidence>
<comment type="subcellular location">
    <subcellularLocation>
        <location evidence="1">Cell membrane</location>
        <topology evidence="1">Multi-pass membrane protein</topology>
    </subcellularLocation>
</comment>
<dbReference type="PANTHER" id="PTHR42718:SF46">
    <property type="entry name" value="BLR6921 PROTEIN"/>
    <property type="match status" value="1"/>
</dbReference>
<feature type="transmembrane region" description="Helical" evidence="7">
    <location>
        <begin position="20"/>
        <end position="38"/>
    </location>
</feature>
<feature type="transmembrane region" description="Helical" evidence="7">
    <location>
        <begin position="107"/>
        <end position="128"/>
    </location>
</feature>
<keyword evidence="3" id="KW-1003">Cell membrane</keyword>
<evidence type="ECO:0000313" key="10">
    <source>
        <dbReference type="Proteomes" id="UP000768524"/>
    </source>
</evidence>
<accession>A0AAE2WHL9</accession>
<dbReference type="CDD" id="cd17321">
    <property type="entry name" value="MFS_MMR_MDR_like"/>
    <property type="match status" value="1"/>
</dbReference>
<feature type="domain" description="Major facilitator superfamily (MFS) profile" evidence="8">
    <location>
        <begin position="16"/>
        <end position="409"/>
    </location>
</feature>
<keyword evidence="2" id="KW-0813">Transport</keyword>
<dbReference type="EMBL" id="JACGEP010000043">
    <property type="protein sequence ID" value="MBN3053090.1"/>
    <property type="molecule type" value="Genomic_DNA"/>
</dbReference>
<name>A0AAE2WHL9_9GAMM</name>
<dbReference type="AlphaFoldDB" id="A0AAE2WHL9"/>
<feature type="transmembrane region" description="Helical" evidence="7">
    <location>
        <begin position="247"/>
        <end position="266"/>
    </location>
</feature>
<dbReference type="InterPro" id="IPR011701">
    <property type="entry name" value="MFS"/>
</dbReference>
<evidence type="ECO:0000256" key="6">
    <source>
        <dbReference type="ARBA" id="ARBA00023136"/>
    </source>
</evidence>
<feature type="transmembrane region" description="Helical" evidence="7">
    <location>
        <begin position="140"/>
        <end position="166"/>
    </location>
</feature>
<sequence>MTINQPGEPEHAKSGVTITLALAILSASLGTSIANIALPTLTAVFSAPFAQVQAVVIAYLAAMALSVVIAGRLGDRYGLKPVFIAGLGLFAIASLLCAIAPQLWQLIAARAFQGIGAAFLMTLGMALLRQTAGEKHVGRAMGILGTVSALGTALGPSVGGFLLAIAGWRSLFWIQIPLVTIVLFMAFTLLPATPVKEKAALSGGLPLRNTTLLPNLTINAAVAAIMMTTLIVGPYYLGQGLGLKETLVGVVMAIGPAIAIFCGIPSGRLVDTWGFGRALIVGLTLVIAGTFMLAILPTMLGVTGYILAIIVLTPGYQLFQAANNTATLAEVPGNQRGTVSGLLNLSRNIGLIVGASLMGQIFALGVGTEDFAHATPTSLAHGMQLTFFLAGGIVLVVLAVTRLPSWVTRARSAKFRGSDDG</sequence>
<evidence type="ECO:0000256" key="3">
    <source>
        <dbReference type="ARBA" id="ARBA00022475"/>
    </source>
</evidence>
<dbReference type="Gene3D" id="1.20.1720.10">
    <property type="entry name" value="Multidrug resistance protein D"/>
    <property type="match status" value="1"/>
</dbReference>
<feature type="transmembrane region" description="Helical" evidence="7">
    <location>
        <begin position="302"/>
        <end position="319"/>
    </location>
</feature>
<feature type="transmembrane region" description="Helical" evidence="7">
    <location>
        <begin position="172"/>
        <end position="192"/>
    </location>
</feature>
<reference evidence="9" key="1">
    <citation type="submission" date="2020-07" db="EMBL/GenBank/DDBJ databases">
        <title>A pangenomic view of the genus Pectobacterium provides insights into genome organization, phylogeny, and virulence.</title>
        <authorList>
            <person name="Jonkheer E."/>
            <person name="Brankovics B."/>
            <person name="Houwers I."/>
            <person name="Van Der Wolf J."/>
            <person name="Bonants P."/>
            <person name="Vreeburg R."/>
            <person name="Bollema R."/>
            <person name="De Haan J."/>
            <person name="Berke L."/>
            <person name="De Ridder D."/>
            <person name="Smit S."/>
            <person name="Van Der Lee T.A.J."/>
        </authorList>
    </citation>
    <scope>NUCLEOTIDE SEQUENCE</scope>
    <source>
        <strain evidence="9">NAK:433</strain>
    </source>
</reference>
<evidence type="ECO:0000313" key="9">
    <source>
        <dbReference type="EMBL" id="MBN3053090.1"/>
    </source>
</evidence>
<evidence type="ECO:0000259" key="8">
    <source>
        <dbReference type="PROSITE" id="PS50850"/>
    </source>
</evidence>
<feature type="transmembrane region" description="Helical" evidence="7">
    <location>
        <begin position="82"/>
        <end position="101"/>
    </location>
</feature>
<evidence type="ECO:0000256" key="7">
    <source>
        <dbReference type="SAM" id="Phobius"/>
    </source>
</evidence>
<dbReference type="PANTHER" id="PTHR42718">
    <property type="entry name" value="MAJOR FACILITATOR SUPERFAMILY MULTIDRUG TRANSPORTER MFSC"/>
    <property type="match status" value="1"/>
</dbReference>
<dbReference type="Proteomes" id="UP000768524">
    <property type="component" value="Unassembled WGS sequence"/>
</dbReference>
<keyword evidence="5 7" id="KW-1133">Transmembrane helix</keyword>
<dbReference type="PRINTS" id="PR01036">
    <property type="entry name" value="TCRTETB"/>
</dbReference>
<feature type="transmembrane region" description="Helical" evidence="7">
    <location>
        <begin position="212"/>
        <end position="235"/>
    </location>
</feature>
<feature type="transmembrane region" description="Helical" evidence="7">
    <location>
        <begin position="387"/>
        <end position="407"/>
    </location>
</feature>
<proteinExistence type="predicted"/>
<organism evidence="9 10">
    <name type="scientific">Pectobacterium brasiliense</name>
    <dbReference type="NCBI Taxonomy" id="180957"/>
    <lineage>
        <taxon>Bacteria</taxon>
        <taxon>Pseudomonadati</taxon>
        <taxon>Pseudomonadota</taxon>
        <taxon>Gammaproteobacteria</taxon>
        <taxon>Enterobacterales</taxon>
        <taxon>Pectobacteriaceae</taxon>
        <taxon>Pectobacterium</taxon>
    </lineage>
</organism>
<feature type="transmembrane region" description="Helical" evidence="7">
    <location>
        <begin position="50"/>
        <end position="70"/>
    </location>
</feature>
<dbReference type="PROSITE" id="PS50850">
    <property type="entry name" value="MFS"/>
    <property type="match status" value="1"/>
</dbReference>
<feature type="transmembrane region" description="Helical" evidence="7">
    <location>
        <begin position="349"/>
        <end position="367"/>
    </location>
</feature>
<evidence type="ECO:0000256" key="5">
    <source>
        <dbReference type="ARBA" id="ARBA00022989"/>
    </source>
</evidence>
<evidence type="ECO:0000256" key="2">
    <source>
        <dbReference type="ARBA" id="ARBA00022448"/>
    </source>
</evidence>
<dbReference type="Pfam" id="PF07690">
    <property type="entry name" value="MFS_1"/>
    <property type="match status" value="1"/>
</dbReference>
<keyword evidence="6 7" id="KW-0472">Membrane</keyword>
<protein>
    <submittedName>
        <fullName evidence="9">MFS transporter</fullName>
    </submittedName>
</protein>